<gene>
    <name evidence="8" type="ORF">DFR51_3086</name>
    <name evidence="7" type="ORF">SmB9_32290</name>
</gene>
<dbReference type="PROSITE" id="PS00092">
    <property type="entry name" value="N6_MTASE"/>
    <property type="match status" value="1"/>
</dbReference>
<dbReference type="GO" id="GO:0006304">
    <property type="term" value="P:DNA modification"/>
    <property type="evidence" value="ECO:0007669"/>
    <property type="project" value="InterPro"/>
</dbReference>
<reference evidence="8 10" key="2">
    <citation type="submission" date="2018-10" db="EMBL/GenBank/DDBJ databases">
        <title>Genomic Encyclopedia of Type Strains, Phase IV (KMG-IV): sequencing the most valuable type-strain genomes for metagenomic binning, comparative biology and taxonomic classification.</title>
        <authorList>
            <person name="Goeker M."/>
        </authorList>
    </citation>
    <scope>NUCLEOTIDE SEQUENCE [LARGE SCALE GENOMIC DNA]</scope>
    <source>
        <strain evidence="8 10">DSM 19791</strain>
    </source>
</reference>
<dbReference type="InterPro" id="IPR002052">
    <property type="entry name" value="DNA_methylase_N6_adenine_CS"/>
</dbReference>
<evidence type="ECO:0000313" key="10">
    <source>
        <dbReference type="Proteomes" id="UP000276029"/>
    </source>
</evidence>
<feature type="domain" description="Type II methyltransferase M.TaqI-like" evidence="6">
    <location>
        <begin position="328"/>
        <end position="550"/>
    </location>
</feature>
<dbReference type="EMBL" id="AP018711">
    <property type="protein sequence ID" value="BBE35571.1"/>
    <property type="molecule type" value="Genomic_DNA"/>
</dbReference>
<sequence>MDTSKLKKFAQFARRTLMGQVSAKLDSVFAEGAAARREHPEAMKKLEAAIVRDGKGQVIERVAYIWFNRFSALRFMDVNDLNPVRVVSPLSGQFQPEILAEAKAGNIDEDRVPEKIRVQVRALLDGRAPSPDAQAEAYRLLLVAICNDWHRVMPFLFERIDDYTELLLPEDLLSNASILAYLREAMTPDVCEDVEVIGWLYQFYISEKKDEVFAGLKKNVKISAENIPAATQLFTPHWIVRYLVENSLGRLWMLNRPGSRLKERMDYYVAPEEPEADFLRITSPEEIKVCDPACGSGHMLTYAFDLLHAIYEEEGYDAAEIPGLILANNLYGVEIDERAGALAAFALTMKAAGRRKRFLRRVGKDGVQPNICVLENVSFKDDELADYVKEVGRDLFTADLRETLGQFREAKNFGSLIVPKLKDVAELRRVIAEKQFENNLFLRDVHERVQVVLRMTDYLSPKYHAVVANPPYMGGSGMNPALAAWAKEVYPDEKYDLYLMFIERNRRMALHSGCIAMITMQGWMFLFRYQKARTGILSRAGIETMAHLGQRAFDSIGGEVVSTTAFVLRNDRKAARVGQFIRLVDGASEAEKCSSAIDAISNRNSGLRYRASTEDFEAIPGSPIVYWASRRVRDVFQERLPLGQTIETREGLTTGSNDLFLREWHEVSIGKVGFEISSTDEAATTDYRWFPYVKGGGSRRWFGNSEHFVNWYRDGAELREFKDPKTGRVRSHNYNGEYGFREGFTWSGISSSDFAVRQVPSGFMFDAKGPMGFLNVPSDEAKVVSFLNSRVSSYFLRMLAPTLDFKLGHVLNLPFEASDLPSVSGRYQSVLEMARADWDAYETSWAFVALPLLSREYRDKTMEGTYARLRAHWRGMTEEMKRLEEENNRVFIDAYGLHDELTPEVLPEAVTLTCNPAYRYGNQKAESELETLLLADTMREFVSYAVGCMFGRYSLDAPGLILANQGEGVEDYRARIPNPTFEPDADNVIPVLDGDWFADDIAARFRRFLRVTFGEEHFQENLAFVEGALGKDIRKYFTRDFFNDHVKGYKKRPIYWLFSSPRGTFNALIYMHRYRPDTVSVVLNDYLREFRSKLEAYRRAQEALSISGDASPAQKTKALKEIEATVRQIEEIDAWERDVLFPLATQKIEIDLDDGVKANYPKFGAALKPIKGLNDSDD</sequence>
<keyword evidence="4" id="KW-0949">S-adenosyl-L-methionine</keyword>
<dbReference type="REBASE" id="254888">
    <property type="entry name" value="SmiB9ORF32290P"/>
</dbReference>
<dbReference type="InterPro" id="IPR047939">
    <property type="entry name" value="BREX_1_PglX"/>
</dbReference>
<dbReference type="KEGG" id="smic:SmB9_32290"/>
<keyword evidence="3" id="KW-0808">Transferase</keyword>
<dbReference type="RefSeq" id="WP_121052754.1">
    <property type="nucleotide sequence ID" value="NZ_AP018711.1"/>
</dbReference>
<protein>
    <recommendedName>
        <fullName evidence="1">site-specific DNA-methyltransferase (adenine-specific)</fullName>
        <ecNumber evidence="1">2.1.1.72</ecNumber>
    </recommendedName>
</protein>
<dbReference type="InterPro" id="IPR011639">
    <property type="entry name" value="MethylTrfase_TaqI-like_dom"/>
</dbReference>
<evidence type="ECO:0000259" key="6">
    <source>
        <dbReference type="Pfam" id="PF07669"/>
    </source>
</evidence>
<dbReference type="EC" id="2.1.1.72" evidence="1"/>
<dbReference type="EMBL" id="RBWX01000010">
    <property type="protein sequence ID" value="RKS86382.1"/>
    <property type="molecule type" value="Genomic_DNA"/>
</dbReference>
<accession>A0AAD1D858</accession>
<dbReference type="SUPFAM" id="SSF53335">
    <property type="entry name" value="S-adenosyl-L-methionine-dependent methyltransferases"/>
    <property type="match status" value="1"/>
</dbReference>
<evidence type="ECO:0000313" key="9">
    <source>
        <dbReference type="Proteomes" id="UP000275727"/>
    </source>
</evidence>
<evidence type="ECO:0000313" key="8">
    <source>
        <dbReference type="EMBL" id="RKS86382.1"/>
    </source>
</evidence>
<dbReference type="GO" id="GO:0032259">
    <property type="term" value="P:methylation"/>
    <property type="evidence" value="ECO:0007669"/>
    <property type="project" value="UniProtKB-KW"/>
</dbReference>
<keyword evidence="2 8" id="KW-0489">Methyltransferase</keyword>
<dbReference type="PANTHER" id="PTHR33841">
    <property type="entry name" value="DNA METHYLTRANSFERASE YEEA-RELATED"/>
    <property type="match status" value="1"/>
</dbReference>
<dbReference type="GO" id="GO:0009007">
    <property type="term" value="F:site-specific DNA-methyltransferase (adenine-specific) activity"/>
    <property type="evidence" value="ECO:0007669"/>
    <property type="project" value="UniProtKB-EC"/>
</dbReference>
<evidence type="ECO:0000256" key="4">
    <source>
        <dbReference type="ARBA" id="ARBA00022691"/>
    </source>
</evidence>
<dbReference type="Proteomes" id="UP000275727">
    <property type="component" value="Chromosome"/>
</dbReference>
<organism evidence="7 9">
    <name type="scientific">Sphingosinicella microcystinivorans</name>
    <dbReference type="NCBI Taxonomy" id="335406"/>
    <lineage>
        <taxon>Bacteria</taxon>
        <taxon>Pseudomonadati</taxon>
        <taxon>Pseudomonadota</taxon>
        <taxon>Alphaproteobacteria</taxon>
        <taxon>Sphingomonadales</taxon>
        <taxon>Sphingosinicellaceae</taxon>
        <taxon>Sphingosinicella</taxon>
    </lineage>
</organism>
<dbReference type="Proteomes" id="UP000276029">
    <property type="component" value="Unassembled WGS sequence"/>
</dbReference>
<evidence type="ECO:0000256" key="5">
    <source>
        <dbReference type="ARBA" id="ARBA00047942"/>
    </source>
</evidence>
<dbReference type="InterPro" id="IPR029063">
    <property type="entry name" value="SAM-dependent_MTases_sf"/>
</dbReference>
<comment type="catalytic activity">
    <reaction evidence="5">
        <text>a 2'-deoxyadenosine in DNA + S-adenosyl-L-methionine = an N(6)-methyl-2'-deoxyadenosine in DNA + S-adenosyl-L-homocysteine + H(+)</text>
        <dbReference type="Rhea" id="RHEA:15197"/>
        <dbReference type="Rhea" id="RHEA-COMP:12418"/>
        <dbReference type="Rhea" id="RHEA-COMP:12419"/>
        <dbReference type="ChEBI" id="CHEBI:15378"/>
        <dbReference type="ChEBI" id="CHEBI:57856"/>
        <dbReference type="ChEBI" id="CHEBI:59789"/>
        <dbReference type="ChEBI" id="CHEBI:90615"/>
        <dbReference type="ChEBI" id="CHEBI:90616"/>
        <dbReference type="EC" id="2.1.1.72"/>
    </reaction>
</comment>
<dbReference type="NCBIfam" id="NF033452">
    <property type="entry name" value="BREX_1_MTaseX"/>
    <property type="match status" value="1"/>
</dbReference>
<dbReference type="Gene3D" id="3.40.50.150">
    <property type="entry name" value="Vaccinia Virus protein VP39"/>
    <property type="match status" value="1"/>
</dbReference>
<evidence type="ECO:0000256" key="1">
    <source>
        <dbReference type="ARBA" id="ARBA00011900"/>
    </source>
</evidence>
<dbReference type="GO" id="GO:0003676">
    <property type="term" value="F:nucleic acid binding"/>
    <property type="evidence" value="ECO:0007669"/>
    <property type="project" value="InterPro"/>
</dbReference>
<reference evidence="7 9" key="1">
    <citation type="submission" date="2018-06" db="EMBL/GenBank/DDBJ databases">
        <title>Complete Genome Sequence of the Microcystin-Degrading Bacterium Sphingosinicella microcystinivorans Strain B-9.</title>
        <authorList>
            <person name="Jin H."/>
            <person name="Nishizawa T."/>
            <person name="Guo Y."/>
            <person name="Nishizawa A."/>
            <person name="Park H."/>
            <person name="Kato H."/>
            <person name="Tsuji K."/>
            <person name="Harada K."/>
        </authorList>
    </citation>
    <scope>NUCLEOTIDE SEQUENCE [LARGE SCALE GENOMIC DNA]</scope>
    <source>
        <strain evidence="7 9">B9</strain>
    </source>
</reference>
<dbReference type="Pfam" id="PF07669">
    <property type="entry name" value="Eco57I"/>
    <property type="match status" value="1"/>
</dbReference>
<evidence type="ECO:0000256" key="3">
    <source>
        <dbReference type="ARBA" id="ARBA00022679"/>
    </source>
</evidence>
<name>A0AAD1D858_SPHMI</name>
<dbReference type="AlphaFoldDB" id="A0AAD1D858"/>
<dbReference type="InterPro" id="IPR050953">
    <property type="entry name" value="N4_N6_ade-DNA_methylase"/>
</dbReference>
<proteinExistence type="predicted"/>
<evidence type="ECO:0000256" key="2">
    <source>
        <dbReference type="ARBA" id="ARBA00022603"/>
    </source>
</evidence>
<dbReference type="PRINTS" id="PR00507">
    <property type="entry name" value="N12N6MTFRASE"/>
</dbReference>
<dbReference type="PANTHER" id="PTHR33841:SF1">
    <property type="entry name" value="DNA METHYLTRANSFERASE A"/>
    <property type="match status" value="1"/>
</dbReference>
<keyword evidence="10" id="KW-1185">Reference proteome</keyword>
<evidence type="ECO:0000313" key="7">
    <source>
        <dbReference type="EMBL" id="BBE35571.1"/>
    </source>
</evidence>